<gene>
    <name evidence="1" type="ORF">ERUC_LOCUS30011</name>
</gene>
<organism evidence="1 2">
    <name type="scientific">Eruca vesicaria subsp. sativa</name>
    <name type="common">Garden rocket</name>
    <name type="synonym">Eruca sativa</name>
    <dbReference type="NCBI Taxonomy" id="29727"/>
    <lineage>
        <taxon>Eukaryota</taxon>
        <taxon>Viridiplantae</taxon>
        <taxon>Streptophyta</taxon>
        <taxon>Embryophyta</taxon>
        <taxon>Tracheophyta</taxon>
        <taxon>Spermatophyta</taxon>
        <taxon>Magnoliopsida</taxon>
        <taxon>eudicotyledons</taxon>
        <taxon>Gunneridae</taxon>
        <taxon>Pentapetalae</taxon>
        <taxon>rosids</taxon>
        <taxon>malvids</taxon>
        <taxon>Brassicales</taxon>
        <taxon>Brassicaceae</taxon>
        <taxon>Brassiceae</taxon>
        <taxon>Eruca</taxon>
    </lineage>
</organism>
<sequence length="105" mass="11589">MENIDGVGSIGLVKDGLIGFDQGDERTTKVKGHDFIGGTNELATYEDSWHCRGTADTEESLLDFAAVWIVVDLVDHWLNPKVTEQDLNGIAETTGAFRQDHHSFL</sequence>
<dbReference type="EMBL" id="CAKOAT010384043">
    <property type="protein sequence ID" value="CAH8364255.1"/>
    <property type="molecule type" value="Genomic_DNA"/>
</dbReference>
<dbReference type="Proteomes" id="UP001642260">
    <property type="component" value="Unassembled WGS sequence"/>
</dbReference>
<accession>A0ABC8L0N8</accession>
<name>A0ABC8L0N8_ERUVS</name>
<keyword evidence="2" id="KW-1185">Reference proteome</keyword>
<evidence type="ECO:0000313" key="2">
    <source>
        <dbReference type="Proteomes" id="UP001642260"/>
    </source>
</evidence>
<reference evidence="1 2" key="1">
    <citation type="submission" date="2022-03" db="EMBL/GenBank/DDBJ databases">
        <authorList>
            <person name="Macdonald S."/>
            <person name="Ahmed S."/>
            <person name="Newling K."/>
        </authorList>
    </citation>
    <scope>NUCLEOTIDE SEQUENCE [LARGE SCALE GENOMIC DNA]</scope>
</reference>
<evidence type="ECO:0000313" key="1">
    <source>
        <dbReference type="EMBL" id="CAH8364255.1"/>
    </source>
</evidence>
<protein>
    <submittedName>
        <fullName evidence="1">Uncharacterized protein</fullName>
    </submittedName>
</protein>
<proteinExistence type="predicted"/>
<comment type="caution">
    <text evidence="1">The sequence shown here is derived from an EMBL/GenBank/DDBJ whole genome shotgun (WGS) entry which is preliminary data.</text>
</comment>
<dbReference type="AlphaFoldDB" id="A0ABC8L0N8"/>